<feature type="chain" id="PRO_5034690109" evidence="1">
    <location>
        <begin position="22"/>
        <end position="127"/>
    </location>
</feature>
<dbReference type="Proteomes" id="UP000521943">
    <property type="component" value="Unassembled WGS sequence"/>
</dbReference>
<evidence type="ECO:0000313" key="3">
    <source>
        <dbReference type="Proteomes" id="UP000521943"/>
    </source>
</evidence>
<evidence type="ECO:0000256" key="1">
    <source>
        <dbReference type="SAM" id="SignalP"/>
    </source>
</evidence>
<name>A0A8H6HJ55_9AGAR</name>
<accession>A0A8H6HJ55</accession>
<dbReference type="EMBL" id="JACGCI010000090">
    <property type="protein sequence ID" value="KAF6746686.1"/>
    <property type="molecule type" value="Genomic_DNA"/>
</dbReference>
<organism evidence="2 3">
    <name type="scientific">Ephemerocybe angulata</name>
    <dbReference type="NCBI Taxonomy" id="980116"/>
    <lineage>
        <taxon>Eukaryota</taxon>
        <taxon>Fungi</taxon>
        <taxon>Dikarya</taxon>
        <taxon>Basidiomycota</taxon>
        <taxon>Agaricomycotina</taxon>
        <taxon>Agaricomycetes</taxon>
        <taxon>Agaricomycetidae</taxon>
        <taxon>Agaricales</taxon>
        <taxon>Agaricineae</taxon>
        <taxon>Psathyrellaceae</taxon>
        <taxon>Ephemerocybe</taxon>
    </lineage>
</organism>
<feature type="signal peptide" evidence="1">
    <location>
        <begin position="1"/>
        <end position="21"/>
    </location>
</feature>
<comment type="caution">
    <text evidence="2">The sequence shown here is derived from an EMBL/GenBank/DDBJ whole genome shotgun (WGS) entry which is preliminary data.</text>
</comment>
<keyword evidence="1" id="KW-0732">Signal</keyword>
<dbReference type="OrthoDB" id="10313498at2759"/>
<gene>
    <name evidence="2" type="ORF">DFP72DRAFT_1050701</name>
</gene>
<keyword evidence="3" id="KW-1185">Reference proteome</keyword>
<evidence type="ECO:0000313" key="2">
    <source>
        <dbReference type="EMBL" id="KAF6746686.1"/>
    </source>
</evidence>
<reference evidence="2 3" key="1">
    <citation type="submission" date="2020-07" db="EMBL/GenBank/DDBJ databases">
        <title>Comparative genomics of pyrophilous fungi reveals a link between fire events and developmental genes.</title>
        <authorList>
            <consortium name="DOE Joint Genome Institute"/>
            <person name="Steindorff A.S."/>
            <person name="Carver A."/>
            <person name="Calhoun S."/>
            <person name="Stillman K."/>
            <person name="Liu H."/>
            <person name="Lipzen A."/>
            <person name="Pangilinan J."/>
            <person name="Labutti K."/>
            <person name="Bruns T.D."/>
            <person name="Grigoriev I.V."/>
        </authorList>
    </citation>
    <scope>NUCLEOTIDE SEQUENCE [LARGE SCALE GENOMIC DNA]</scope>
    <source>
        <strain evidence="2 3">CBS 144469</strain>
    </source>
</reference>
<sequence>MKSAIFSTIGLLAMAVPAALAAGRVCETSPGSPTVYDATWAEAYWVTGAGSKATLVCQTNSGGGCITLGTYTTATLNFCSSQASCKTVEKIQNGILDVIDHCRSNDNLKVGGKWVFEDGSHADVFHS</sequence>
<protein>
    <submittedName>
        <fullName evidence="2">Uncharacterized protein</fullName>
    </submittedName>
</protein>
<proteinExistence type="predicted"/>
<dbReference type="AlphaFoldDB" id="A0A8H6HJ55"/>